<feature type="region of interest" description="Disordered" evidence="2">
    <location>
        <begin position="530"/>
        <end position="555"/>
    </location>
</feature>
<gene>
    <name evidence="3" type="ORF">E2605_12540</name>
</gene>
<keyword evidence="4" id="KW-1185">Reference proteome</keyword>
<evidence type="ECO:0000256" key="1">
    <source>
        <dbReference type="SAM" id="Coils"/>
    </source>
</evidence>
<dbReference type="Gene3D" id="1.10.287.1490">
    <property type="match status" value="1"/>
</dbReference>
<reference evidence="3 4" key="1">
    <citation type="submission" date="2019-03" db="EMBL/GenBank/DDBJ databases">
        <title>San Antonio Military Medical Center submission to MRSN (WRAIR), pending publication.</title>
        <authorList>
            <person name="Blyth D.M."/>
            <person name="Mccarthy S.L."/>
            <person name="Schall S.E."/>
            <person name="Stam J.A."/>
            <person name="Ong A.C."/>
            <person name="Mcgann P.T."/>
        </authorList>
    </citation>
    <scope>NUCLEOTIDE SEQUENCE [LARGE SCALE GENOMIC DNA]</scope>
    <source>
        <strain evidence="3 4">MRSN571793</strain>
    </source>
</reference>
<feature type="region of interest" description="Disordered" evidence="2">
    <location>
        <begin position="925"/>
        <end position="947"/>
    </location>
</feature>
<dbReference type="EMBL" id="SOML01000007">
    <property type="protein sequence ID" value="TFD95656.1"/>
    <property type="molecule type" value="Genomic_DNA"/>
</dbReference>
<feature type="coiled-coil region" evidence="1">
    <location>
        <begin position="42"/>
        <end position="104"/>
    </location>
</feature>
<dbReference type="Proteomes" id="UP000297861">
    <property type="component" value="Unassembled WGS sequence"/>
</dbReference>
<feature type="coiled-coil region" evidence="1">
    <location>
        <begin position="133"/>
        <end position="240"/>
    </location>
</feature>
<keyword evidence="1" id="KW-0175">Coiled coil</keyword>
<dbReference type="OrthoDB" id="1047854at2"/>
<proteinExistence type="predicted"/>
<dbReference type="RefSeq" id="WP_134436675.1">
    <property type="nucleotide sequence ID" value="NZ_SOML01000007.1"/>
</dbReference>
<organism evidence="3 4">
    <name type="scientific">Dysgonomonas capnocytophagoides</name>
    <dbReference type="NCBI Taxonomy" id="45254"/>
    <lineage>
        <taxon>Bacteria</taxon>
        <taxon>Pseudomonadati</taxon>
        <taxon>Bacteroidota</taxon>
        <taxon>Bacteroidia</taxon>
        <taxon>Bacteroidales</taxon>
        <taxon>Dysgonomonadaceae</taxon>
        <taxon>Dysgonomonas</taxon>
    </lineage>
</organism>
<evidence type="ECO:0000313" key="4">
    <source>
        <dbReference type="Proteomes" id="UP000297861"/>
    </source>
</evidence>
<evidence type="ECO:0000256" key="2">
    <source>
        <dbReference type="SAM" id="MobiDB-lite"/>
    </source>
</evidence>
<dbReference type="AlphaFoldDB" id="A0A4Y8L595"/>
<comment type="caution">
    <text evidence="3">The sequence shown here is derived from an EMBL/GenBank/DDBJ whole genome shotgun (WGS) entry which is preliminary data.</text>
</comment>
<evidence type="ECO:0008006" key="5">
    <source>
        <dbReference type="Google" id="ProtNLM"/>
    </source>
</evidence>
<protein>
    <recommendedName>
        <fullName evidence="5">Phage tail tape measure protein</fullName>
    </recommendedName>
</protein>
<name>A0A4Y8L595_9BACT</name>
<feature type="compositionally biased region" description="Basic and acidic residues" evidence="2">
    <location>
        <begin position="538"/>
        <end position="555"/>
    </location>
</feature>
<accession>A0A4Y8L595</accession>
<feature type="compositionally biased region" description="Low complexity" evidence="2">
    <location>
        <begin position="930"/>
        <end position="947"/>
    </location>
</feature>
<sequence>MKNIIRNDMVSTGKLRNDQIRYVLSLDIKGVDSPLKTITAETQKYTDANTKLISEIKALEQQIYSAQDRLDAYTKANMVGSNAYKKQENIIENARLEIDKHTLSLEANNKAIAENEKKISEIVKAYNIEDLTMSQLKQSAKDLEKQLENTSKARSPEAYRQLEKEIADVKSRMDELKKGMDDTTRTMKIGDMTMNQLRQKAKELEDQLNNTSKSADPEAYRKLQSELSSTRGRMSELEKEGKNTDNIFAQFTTGVNKYWAAIVAGYKTAEGVFNAWKDLMTSNRATGIEFEATMNGVNEALDYAKTAFATMDFTNFIEGMVRSYEAGKAASKMLDELFDRQNSFDLTTAPVKAEIEELKTQMRDVNLSYEERIKLANRIIGLTNGMAEQQKEIIAQEVAANEKRLDGQLAMTAAEKEYVIFNYNQNIESIRYAKQVIELEKARDAVKRNALSFADKFEKAQHLKRISELDEQIDLLKKSTEFSDIAYSSMQKYLLGSKELVQGYVDAQKKALGVDIQTNKELRMTERLKNTMIKSNKKSGETAEQKQQQKERKELSKINEDLEIAHKEKLTKINLDYLSGELKTEADFNRQSFAQEQAYYVLREKSLKDFVDRAKNEEIKRDASKQLAAVQEKMLSQQVKYQKELEKIILNADPVKKEKQAYDERLDALGLYGETAQFLQEKIATAQTEEEKQQLQQKYDAFLLLEKQYQDNLDKIKKAGKAKEKADAEAVFQESFKQRKEEMQQELNDLMAAAESQSGGTAAFNAEMEVHKQKLLMIQEETAARKAAGLETTKQLTEQGKIEAQMSGTIRKELEKRTKQFQQYGNTVGQALGNVMTGQEDALQAFGDASIDIVFDILSQIIEAEIIKVMASSTSSIMRATAEAMSTPQSALSGGAAGFATAAILVGAITAATMAAKTALKGLLGKKKGSSSSSSKSDSGKSSGTMTVKQKGYAEGGQHLIGGYTGTGGKYDIKGIFPDGEPYHAGEYIIPKEEMKVPWVQEMVRNIDSTRVKRTKKNPLPAGFAEGGGHDIDPADMMAFGMNSGLMSRFIEVMERLDKKEFKTYLGLTEYQSKLEEMNKEDNRFKKK</sequence>
<evidence type="ECO:0000313" key="3">
    <source>
        <dbReference type="EMBL" id="TFD95656.1"/>
    </source>
</evidence>